<sequence>MVIYEDENGNLFDAYGNPITEFDENGNPIIMARNLPGGGGGLGQGQGGSGNVNFGEKNFVASNIVEISNMVPKRRIDQPAHATDRKDFGKTPAYLERVKGELEEEQNFMRSLEQQKTNRHNAIMSQYVFQLDEQERKQLLQVLKQKLTEKTAALNKMAFGTTTLQASKRRAELEKTLRDIEEAIKKLDREAIFVYKDDPVNGMWTKNAAMEAAREYASSK</sequence>
<dbReference type="GO" id="GO:0005929">
    <property type="term" value="C:cilium"/>
    <property type="evidence" value="ECO:0007669"/>
    <property type="project" value="UniProtKB-SubCell"/>
</dbReference>
<dbReference type="GO" id="GO:0005856">
    <property type="term" value="C:cytoskeleton"/>
    <property type="evidence" value="ECO:0007669"/>
    <property type="project" value="UniProtKB-SubCell"/>
</dbReference>
<dbReference type="VEuPathDB" id="TriTrypDB:ADEAN_000274700"/>
<dbReference type="PANTHER" id="PTHR21490">
    <property type="entry name" value="ENKURIN-RELATED"/>
    <property type="match status" value="1"/>
</dbReference>
<evidence type="ECO:0000256" key="3">
    <source>
        <dbReference type="ARBA" id="ARBA00022490"/>
    </source>
</evidence>
<dbReference type="Pfam" id="PF13864">
    <property type="entry name" value="Enkurin"/>
    <property type="match status" value="1"/>
</dbReference>
<comment type="subcellular location">
    <subcellularLocation>
        <location evidence="1">Cell projection</location>
        <location evidence="1">Cilium</location>
    </subcellularLocation>
    <subcellularLocation>
        <location evidence="2">Cytoplasm</location>
        <location evidence="2">Cytoskeleton</location>
    </subcellularLocation>
</comment>
<organism evidence="8 9">
    <name type="scientific">Angomonas deanei</name>
    <dbReference type="NCBI Taxonomy" id="59799"/>
    <lineage>
        <taxon>Eukaryota</taxon>
        <taxon>Discoba</taxon>
        <taxon>Euglenozoa</taxon>
        <taxon>Kinetoplastea</taxon>
        <taxon>Metakinetoplastina</taxon>
        <taxon>Trypanosomatida</taxon>
        <taxon>Trypanosomatidae</taxon>
        <taxon>Strigomonadinae</taxon>
        <taxon>Angomonas</taxon>
    </lineage>
</organism>
<dbReference type="EMBL" id="LR877148">
    <property type="protein sequence ID" value="CAD2215292.1"/>
    <property type="molecule type" value="Genomic_DNA"/>
</dbReference>
<dbReference type="OrthoDB" id="2123594at2759"/>
<evidence type="ECO:0000256" key="1">
    <source>
        <dbReference type="ARBA" id="ARBA00004138"/>
    </source>
</evidence>
<dbReference type="InterPro" id="IPR027012">
    <property type="entry name" value="Enkurin_dom"/>
</dbReference>
<gene>
    <name evidence="8" type="ORF">ADEAN_000274700</name>
</gene>
<dbReference type="GO" id="GO:0005516">
    <property type="term" value="F:calmodulin binding"/>
    <property type="evidence" value="ECO:0007669"/>
    <property type="project" value="TreeGrafter"/>
</dbReference>
<protein>
    <submittedName>
        <fullName evidence="8">Calmodulin-binding, putative</fullName>
    </submittedName>
</protein>
<evidence type="ECO:0000256" key="6">
    <source>
        <dbReference type="SAM" id="Coils"/>
    </source>
</evidence>
<keyword evidence="5" id="KW-0966">Cell projection</keyword>
<proteinExistence type="predicted"/>
<dbReference type="Proteomes" id="UP000515908">
    <property type="component" value="Chromosome 04"/>
</dbReference>
<name>A0A7G2CB86_9TRYP</name>
<feature type="domain" description="Enkurin" evidence="7">
    <location>
        <begin position="96"/>
        <end position="195"/>
    </location>
</feature>
<keyword evidence="6" id="KW-0175">Coiled coil</keyword>
<reference evidence="8 9" key="1">
    <citation type="submission" date="2020-08" db="EMBL/GenBank/DDBJ databases">
        <authorList>
            <person name="Newling K."/>
            <person name="Davey J."/>
            <person name="Forrester S."/>
        </authorList>
    </citation>
    <scope>NUCLEOTIDE SEQUENCE [LARGE SCALE GENOMIC DNA]</scope>
    <source>
        <strain evidence="9">Crithidia deanei Carvalho (ATCC PRA-265)</strain>
    </source>
</reference>
<evidence type="ECO:0000256" key="4">
    <source>
        <dbReference type="ARBA" id="ARBA00023212"/>
    </source>
</evidence>
<keyword evidence="9" id="KW-1185">Reference proteome</keyword>
<keyword evidence="3" id="KW-0963">Cytoplasm</keyword>
<evidence type="ECO:0000256" key="2">
    <source>
        <dbReference type="ARBA" id="ARBA00004245"/>
    </source>
</evidence>
<dbReference type="InterPro" id="IPR052102">
    <property type="entry name" value="Enkurin_domain-protein"/>
</dbReference>
<dbReference type="PANTHER" id="PTHR21490:SF0">
    <property type="entry name" value="ENKURIN"/>
    <property type="match status" value="1"/>
</dbReference>
<feature type="coiled-coil region" evidence="6">
    <location>
        <begin position="163"/>
        <end position="190"/>
    </location>
</feature>
<keyword evidence="4" id="KW-0206">Cytoskeleton</keyword>
<evidence type="ECO:0000313" key="8">
    <source>
        <dbReference type="EMBL" id="CAD2215292.1"/>
    </source>
</evidence>
<dbReference type="AlphaFoldDB" id="A0A7G2CB86"/>
<accession>A0A7G2CB86</accession>
<evidence type="ECO:0000256" key="5">
    <source>
        <dbReference type="ARBA" id="ARBA00023273"/>
    </source>
</evidence>
<dbReference type="PROSITE" id="PS51665">
    <property type="entry name" value="ENKURIN"/>
    <property type="match status" value="1"/>
</dbReference>
<evidence type="ECO:0000259" key="7">
    <source>
        <dbReference type="PROSITE" id="PS51665"/>
    </source>
</evidence>
<evidence type="ECO:0000313" key="9">
    <source>
        <dbReference type="Proteomes" id="UP000515908"/>
    </source>
</evidence>